<gene>
    <name evidence="10" type="ORF">KAK06_01220</name>
</gene>
<evidence type="ECO:0000256" key="6">
    <source>
        <dbReference type="ARBA" id="ARBA00023002"/>
    </source>
</evidence>
<sequence>MTLLHSLARLPLIQAPMAGSQGLRLARAVAATGAMGSLPAGMLDAAALTRALAEWAADRPGVLNVNFFCHRPPPDDPPRLARWHARLAPYAAEAGLPAPTGMPRPTRHPFDLAMAQALASAPPPIVSFHFGLPEPALLARVRALGCRVWSSATTVDEARWLLAAGVDALILQGLEAGGHRGHFLREDLDVSDQAGWRALLAAVRPLAGATPLIVAGGIADAAAVREALGAGAAAVQVGTAFLRCPEADTSAIHRAALTVGGETALTNLFSGRPARGLPNRLMRDAGPICDDAPAFPLASADLAPLRAWAEGQGRGDFSPLWAGTAHALARDEPAAAVVARLLA</sequence>
<dbReference type="GO" id="GO:0009636">
    <property type="term" value="P:response to toxic substance"/>
    <property type="evidence" value="ECO:0007669"/>
    <property type="project" value="UniProtKB-KW"/>
</dbReference>
<dbReference type="SUPFAM" id="SSF51412">
    <property type="entry name" value="Inosine monophosphate dehydrogenase (IMPDH)"/>
    <property type="match status" value="1"/>
</dbReference>
<dbReference type="PANTHER" id="PTHR42747">
    <property type="entry name" value="NITRONATE MONOOXYGENASE-RELATED"/>
    <property type="match status" value="1"/>
</dbReference>
<dbReference type="Pfam" id="PF03060">
    <property type="entry name" value="NMO"/>
    <property type="match status" value="1"/>
</dbReference>
<comment type="catalytic activity">
    <reaction evidence="9">
        <text>3 propionate 3-nitronate + 3 O2 + H2O = 3 3-oxopropanoate + 2 nitrate + nitrite + H2O2 + 3 H(+)</text>
        <dbReference type="Rhea" id="RHEA:57332"/>
        <dbReference type="ChEBI" id="CHEBI:15377"/>
        <dbReference type="ChEBI" id="CHEBI:15378"/>
        <dbReference type="ChEBI" id="CHEBI:15379"/>
        <dbReference type="ChEBI" id="CHEBI:16240"/>
        <dbReference type="ChEBI" id="CHEBI:16301"/>
        <dbReference type="ChEBI" id="CHEBI:17632"/>
        <dbReference type="ChEBI" id="CHEBI:33190"/>
        <dbReference type="ChEBI" id="CHEBI:136067"/>
    </reaction>
</comment>
<dbReference type="Proteomes" id="UP000678374">
    <property type="component" value="Unassembled WGS sequence"/>
</dbReference>
<evidence type="ECO:0000256" key="8">
    <source>
        <dbReference type="ARBA" id="ARBA00031155"/>
    </source>
</evidence>
<evidence type="ECO:0000256" key="1">
    <source>
        <dbReference type="ARBA" id="ARBA00001917"/>
    </source>
</evidence>
<keyword evidence="7 10" id="KW-0503">Monooxygenase</keyword>
<evidence type="ECO:0000256" key="2">
    <source>
        <dbReference type="ARBA" id="ARBA00009881"/>
    </source>
</evidence>
<accession>A0A940YQE9</accession>
<organism evidence="10 11">
    <name type="scientific">Ideonella aquatica</name>
    <dbReference type="NCBI Taxonomy" id="2824119"/>
    <lineage>
        <taxon>Bacteria</taxon>
        <taxon>Pseudomonadati</taxon>
        <taxon>Pseudomonadota</taxon>
        <taxon>Betaproteobacteria</taxon>
        <taxon>Burkholderiales</taxon>
        <taxon>Sphaerotilaceae</taxon>
        <taxon>Ideonella</taxon>
    </lineage>
</organism>
<dbReference type="RefSeq" id="WP_210799869.1">
    <property type="nucleotide sequence ID" value="NZ_JAGQDE010000001.1"/>
</dbReference>
<dbReference type="AlphaFoldDB" id="A0A940YQE9"/>
<evidence type="ECO:0000256" key="3">
    <source>
        <dbReference type="ARBA" id="ARBA00022575"/>
    </source>
</evidence>
<evidence type="ECO:0000256" key="5">
    <source>
        <dbReference type="ARBA" id="ARBA00022643"/>
    </source>
</evidence>
<keyword evidence="4" id="KW-0285">Flavoprotein</keyword>
<keyword evidence="3" id="KW-0216">Detoxification</keyword>
<name>A0A940YQE9_9BURK</name>
<comment type="caution">
    <text evidence="10">The sequence shown here is derived from an EMBL/GenBank/DDBJ whole genome shotgun (WGS) entry which is preliminary data.</text>
</comment>
<dbReference type="CDD" id="cd04730">
    <property type="entry name" value="NPD_like"/>
    <property type="match status" value="1"/>
</dbReference>
<protein>
    <recommendedName>
        <fullName evidence="8">Propionate 3-nitronate monooxygenase</fullName>
    </recommendedName>
</protein>
<evidence type="ECO:0000256" key="7">
    <source>
        <dbReference type="ARBA" id="ARBA00023033"/>
    </source>
</evidence>
<evidence type="ECO:0000313" key="10">
    <source>
        <dbReference type="EMBL" id="MBQ0957565.1"/>
    </source>
</evidence>
<dbReference type="PANTHER" id="PTHR42747:SF3">
    <property type="entry name" value="NITRONATE MONOOXYGENASE-RELATED"/>
    <property type="match status" value="1"/>
</dbReference>
<keyword evidence="11" id="KW-1185">Reference proteome</keyword>
<reference evidence="10" key="1">
    <citation type="submission" date="2021-04" db="EMBL/GenBank/DDBJ databases">
        <title>The genome sequence of Ideonella sp. 4Y11.</title>
        <authorList>
            <person name="Liu Y."/>
        </authorList>
    </citation>
    <scope>NUCLEOTIDE SEQUENCE</scope>
    <source>
        <strain evidence="10">4Y11</strain>
    </source>
</reference>
<comment type="similarity">
    <text evidence="2">Belongs to the nitronate monooxygenase family. NMO class I subfamily.</text>
</comment>
<dbReference type="EMBL" id="JAGQDE010000001">
    <property type="protein sequence ID" value="MBQ0957565.1"/>
    <property type="molecule type" value="Genomic_DNA"/>
</dbReference>
<evidence type="ECO:0000256" key="9">
    <source>
        <dbReference type="ARBA" id="ARBA00049401"/>
    </source>
</evidence>
<keyword evidence="6" id="KW-0560">Oxidoreductase</keyword>
<proteinExistence type="inferred from homology"/>
<comment type="cofactor">
    <cofactor evidence="1">
        <name>FMN</name>
        <dbReference type="ChEBI" id="CHEBI:58210"/>
    </cofactor>
</comment>
<keyword evidence="5" id="KW-0288">FMN</keyword>
<dbReference type="InterPro" id="IPR013785">
    <property type="entry name" value="Aldolase_TIM"/>
</dbReference>
<evidence type="ECO:0000256" key="4">
    <source>
        <dbReference type="ARBA" id="ARBA00022630"/>
    </source>
</evidence>
<dbReference type="GO" id="GO:0018580">
    <property type="term" value="F:nitronate monooxygenase activity"/>
    <property type="evidence" value="ECO:0007669"/>
    <property type="project" value="InterPro"/>
</dbReference>
<dbReference type="Gene3D" id="3.20.20.70">
    <property type="entry name" value="Aldolase class I"/>
    <property type="match status" value="1"/>
</dbReference>
<dbReference type="InterPro" id="IPR004136">
    <property type="entry name" value="NMO"/>
</dbReference>
<evidence type="ECO:0000313" key="11">
    <source>
        <dbReference type="Proteomes" id="UP000678374"/>
    </source>
</evidence>